<protein>
    <submittedName>
        <fullName evidence="2">Uncharacterized protein</fullName>
    </submittedName>
</protein>
<keyword evidence="3" id="KW-1185">Reference proteome</keyword>
<reference evidence="2 3" key="1">
    <citation type="submission" date="2022-09" db="EMBL/GenBank/DDBJ databases">
        <authorList>
            <person name="Palmer J.M."/>
        </authorList>
    </citation>
    <scope>NUCLEOTIDE SEQUENCE [LARGE SCALE GENOMIC DNA]</scope>
    <source>
        <strain evidence="2 3">DSM 7382</strain>
    </source>
</reference>
<evidence type="ECO:0000313" key="3">
    <source>
        <dbReference type="Proteomes" id="UP001385951"/>
    </source>
</evidence>
<dbReference type="EMBL" id="JASBNA010000107">
    <property type="protein sequence ID" value="KAK7676705.1"/>
    <property type="molecule type" value="Genomic_DNA"/>
</dbReference>
<dbReference type="AlphaFoldDB" id="A0AAW0FJ95"/>
<accession>A0AAW0FJ95</accession>
<organism evidence="2 3">
    <name type="scientific">Cerrena zonata</name>
    <dbReference type="NCBI Taxonomy" id="2478898"/>
    <lineage>
        <taxon>Eukaryota</taxon>
        <taxon>Fungi</taxon>
        <taxon>Dikarya</taxon>
        <taxon>Basidiomycota</taxon>
        <taxon>Agaricomycotina</taxon>
        <taxon>Agaricomycetes</taxon>
        <taxon>Polyporales</taxon>
        <taxon>Cerrenaceae</taxon>
        <taxon>Cerrena</taxon>
    </lineage>
</organism>
<evidence type="ECO:0000313" key="2">
    <source>
        <dbReference type="EMBL" id="KAK7676705.1"/>
    </source>
</evidence>
<dbReference type="Proteomes" id="UP001385951">
    <property type="component" value="Unassembled WGS sequence"/>
</dbReference>
<comment type="caution">
    <text evidence="2">The sequence shown here is derived from an EMBL/GenBank/DDBJ whole genome shotgun (WGS) entry which is preliminary data.</text>
</comment>
<evidence type="ECO:0000256" key="1">
    <source>
        <dbReference type="SAM" id="MobiDB-lite"/>
    </source>
</evidence>
<proteinExistence type="predicted"/>
<sequence>MTGFDKETYLREEPEDSEMNSPSHVLCQCHIVYELWTRTKIGVHIDLRGKLERSEVFCWCRYASNTPRERNITIRVLDENSELSKKWIPGNAGRSLDYSRPLSTNCTPIVAFKFSVIVVYVP</sequence>
<feature type="region of interest" description="Disordered" evidence="1">
    <location>
        <begin position="1"/>
        <end position="21"/>
    </location>
</feature>
<feature type="compositionally biased region" description="Basic and acidic residues" evidence="1">
    <location>
        <begin position="1"/>
        <end position="12"/>
    </location>
</feature>
<name>A0AAW0FJ95_9APHY</name>
<gene>
    <name evidence="2" type="ORF">QCA50_020337</name>
</gene>